<gene>
    <name evidence="3" type="ORF">BWI95_10565</name>
</gene>
<dbReference type="AlphaFoldDB" id="A0A807LGT7"/>
<evidence type="ECO:0000313" key="3">
    <source>
        <dbReference type="EMBL" id="APZ05453.1"/>
    </source>
</evidence>
<evidence type="ECO:0000313" key="4">
    <source>
        <dbReference type="Proteomes" id="UP000187148"/>
    </source>
</evidence>
<keyword evidence="3" id="KW-0548">Nucleotidyltransferase</keyword>
<dbReference type="RefSeq" id="WP_076769442.1">
    <property type="nucleotide sequence ID" value="NZ_CP019445.1"/>
</dbReference>
<dbReference type="CDD" id="cd04182">
    <property type="entry name" value="GT_2_like_f"/>
    <property type="match status" value="1"/>
</dbReference>
<reference evidence="3 4" key="1">
    <citation type="submission" date="2017-01" db="EMBL/GenBank/DDBJ databases">
        <authorList>
            <person name="Cao J.-M."/>
        </authorList>
    </citation>
    <scope>NUCLEOTIDE SEQUENCE [LARGE SCALE GENOMIC DNA]</scope>
    <source>
        <strain evidence="3 4">888-76</strain>
    </source>
</reference>
<dbReference type="SUPFAM" id="SSF53448">
    <property type="entry name" value="Nucleotide-diphospho-sugar transferases"/>
    <property type="match status" value="1"/>
</dbReference>
<dbReference type="EMBL" id="CP019445">
    <property type="protein sequence ID" value="APZ05453.1"/>
    <property type="molecule type" value="Genomic_DNA"/>
</dbReference>
<accession>A0A807LGT7</accession>
<keyword evidence="3" id="KW-0808">Transferase</keyword>
<dbReference type="KEGG" id="kco:BWI95_10565"/>
<organism evidence="3 4">
    <name type="scientific">Kosakonia cowanii JCM 10956 = DSM 18146</name>
    <dbReference type="NCBI Taxonomy" id="1300165"/>
    <lineage>
        <taxon>Bacteria</taxon>
        <taxon>Pseudomonadati</taxon>
        <taxon>Pseudomonadota</taxon>
        <taxon>Gammaproteobacteria</taxon>
        <taxon>Enterobacterales</taxon>
        <taxon>Enterobacteriaceae</taxon>
        <taxon>Kosakonia</taxon>
    </lineage>
</organism>
<dbReference type="PANTHER" id="PTHR43777">
    <property type="entry name" value="MOLYBDENUM COFACTOR CYTIDYLYLTRANSFERASE"/>
    <property type="match status" value="1"/>
</dbReference>
<evidence type="ECO:0000259" key="2">
    <source>
        <dbReference type="Pfam" id="PF12804"/>
    </source>
</evidence>
<dbReference type="GO" id="GO:0016779">
    <property type="term" value="F:nucleotidyltransferase activity"/>
    <property type="evidence" value="ECO:0007669"/>
    <property type="project" value="UniProtKB-KW"/>
</dbReference>
<name>A0A807LGT7_9ENTR</name>
<proteinExistence type="predicted"/>
<dbReference type="InterPro" id="IPR029044">
    <property type="entry name" value="Nucleotide-diphossugar_trans"/>
</dbReference>
<evidence type="ECO:0000256" key="1">
    <source>
        <dbReference type="ARBA" id="ARBA00022842"/>
    </source>
</evidence>
<keyword evidence="1" id="KW-0460">Magnesium</keyword>
<sequence length="188" mass="20170">MAEPVVIILAAGRGERFLASGAQHHKLDTPLGERTLLEHVIHAVARAGLSWHLVRPVGGTGGMGDSISLGVNATSTASGWLILPADLPLIAPESLLRVAEGLGEKPLVAPWHQQRQGHPVAFSRCYLPALRSLTGDSGAKSIVQQARARGEVLDLPLTDAGIIQDIDTLEDLRRAERIYDSHLRVQRA</sequence>
<protein>
    <submittedName>
        <fullName evidence="3">CTP--molybdopterin cytidylyltransferase</fullName>
    </submittedName>
</protein>
<keyword evidence="4" id="KW-1185">Reference proteome</keyword>
<dbReference type="Proteomes" id="UP000187148">
    <property type="component" value="Chromosome"/>
</dbReference>
<dbReference type="Pfam" id="PF12804">
    <property type="entry name" value="NTP_transf_3"/>
    <property type="match status" value="1"/>
</dbReference>
<dbReference type="InterPro" id="IPR025877">
    <property type="entry name" value="MobA-like_NTP_Trfase"/>
</dbReference>
<feature type="domain" description="MobA-like NTP transferase" evidence="2">
    <location>
        <begin position="6"/>
        <end position="146"/>
    </location>
</feature>
<dbReference type="PANTHER" id="PTHR43777:SF1">
    <property type="entry name" value="MOLYBDENUM COFACTOR CYTIDYLYLTRANSFERASE"/>
    <property type="match status" value="1"/>
</dbReference>
<dbReference type="Gene3D" id="3.90.550.10">
    <property type="entry name" value="Spore Coat Polysaccharide Biosynthesis Protein SpsA, Chain A"/>
    <property type="match status" value="1"/>
</dbReference>